<dbReference type="KEGG" id="sap:Sulac_2647"/>
<name>G8TXA7_SULAD</name>
<accession>G8TXA7</accession>
<dbReference type="EMBL" id="CP003179">
    <property type="protein sequence ID" value="AEW06109.1"/>
    <property type="molecule type" value="Genomic_DNA"/>
</dbReference>
<reference evidence="1 2" key="2">
    <citation type="journal article" date="2012" name="Stand. Genomic Sci.">
        <title>Complete genome sequence of the moderately thermophilic mineral-sulfide-oxidizing firmicute Sulfobacillus acidophilus type strain (NAL(T)).</title>
        <authorList>
            <person name="Anderson I."/>
            <person name="Chertkov O."/>
            <person name="Chen A."/>
            <person name="Saunders E."/>
            <person name="Lapidus A."/>
            <person name="Nolan M."/>
            <person name="Lucas S."/>
            <person name="Hammon N."/>
            <person name="Deshpande S."/>
            <person name="Cheng J.F."/>
            <person name="Han C."/>
            <person name="Tapia R."/>
            <person name="Goodwin L.A."/>
            <person name="Pitluck S."/>
            <person name="Liolios K."/>
            <person name="Pagani I."/>
            <person name="Ivanova N."/>
            <person name="Mikhailova N."/>
            <person name="Pati A."/>
            <person name="Palaniappan K."/>
            <person name="Land M."/>
            <person name="Pan C."/>
            <person name="Rohde M."/>
            <person name="Pukall R."/>
            <person name="Goker M."/>
            <person name="Detter J.C."/>
            <person name="Woyke T."/>
            <person name="Bristow J."/>
            <person name="Eisen J.A."/>
            <person name="Markowitz V."/>
            <person name="Hugenholtz P."/>
            <person name="Kyrpides N.C."/>
            <person name="Klenk H.P."/>
            <person name="Mavromatis K."/>
        </authorList>
    </citation>
    <scope>NUCLEOTIDE SEQUENCE [LARGE SCALE GENOMIC DNA]</scope>
    <source>
        <strain evidence="2">ATCC 700253 / DSM 10332 / NAL</strain>
    </source>
</reference>
<dbReference type="PATRIC" id="fig|679936.5.peg.2740"/>
<reference evidence="2" key="1">
    <citation type="submission" date="2011-12" db="EMBL/GenBank/DDBJ databases">
        <title>The complete genome of chromosome of Sulfobacillus acidophilus DSM 10332.</title>
        <authorList>
            <person name="Lucas S."/>
            <person name="Han J."/>
            <person name="Lapidus A."/>
            <person name="Bruce D."/>
            <person name="Goodwin L."/>
            <person name="Pitluck S."/>
            <person name="Peters L."/>
            <person name="Kyrpides N."/>
            <person name="Mavromatis K."/>
            <person name="Ivanova N."/>
            <person name="Mikhailova N."/>
            <person name="Chertkov O."/>
            <person name="Saunders E."/>
            <person name="Detter J.C."/>
            <person name="Tapia R."/>
            <person name="Han C."/>
            <person name="Land M."/>
            <person name="Hauser L."/>
            <person name="Markowitz V."/>
            <person name="Cheng J.-F."/>
            <person name="Hugenholtz P."/>
            <person name="Woyke T."/>
            <person name="Wu D."/>
            <person name="Pukall R."/>
            <person name="Gehrich-Schroeter G."/>
            <person name="Schneider S."/>
            <person name="Klenk H.-P."/>
            <person name="Eisen J.A."/>
        </authorList>
    </citation>
    <scope>NUCLEOTIDE SEQUENCE [LARGE SCALE GENOMIC DNA]</scope>
    <source>
        <strain evidence="2">ATCC 700253 / DSM 10332 / NAL</strain>
    </source>
</reference>
<dbReference type="HOGENOM" id="CLU_860317_0_0_9"/>
<evidence type="ECO:0000313" key="2">
    <source>
        <dbReference type="Proteomes" id="UP000005439"/>
    </source>
</evidence>
<evidence type="ECO:0000313" key="1">
    <source>
        <dbReference type="EMBL" id="AEW06109.1"/>
    </source>
</evidence>
<proteinExistence type="predicted"/>
<dbReference type="STRING" id="679936.Sulac_2647"/>
<gene>
    <name evidence="1" type="ordered locus">Sulac_2647</name>
</gene>
<keyword evidence="2" id="KW-1185">Reference proteome</keyword>
<dbReference type="AlphaFoldDB" id="G8TXA7"/>
<sequence length="323" mass="36883">MIILASGQIGLNRWVEETYGDRLAITAVDRWDTLEPMISGARQVLVGEALSGLPVDSDAWWVLCRQYPHIEWVFWVSAARVVSSPPHGVSIWRGEIDQTRLRQWISPDPPAVASHETMIPRRWGMLSLYPYPDRRPLWDWWIRKVTATGKDGGWIDLDWDSAGFTLAQTRIGPSTSRSEWALLRKVEGTGYWIVPAPPPWLPLPESATGSKIEWLVRQIDSWQAWDFGRRLSNMAWAALPYLDMLILWVDRDTPPTVFQSTVESIRPLLPSLTIECWSLAGVHPTVKRVVDRLHVAERHLTPTTQSTAAASRWTDRLRGFGRH</sequence>
<organism evidence="1 2">
    <name type="scientific">Sulfobacillus acidophilus (strain ATCC 700253 / DSM 10332 / NAL)</name>
    <dbReference type="NCBI Taxonomy" id="679936"/>
    <lineage>
        <taxon>Bacteria</taxon>
        <taxon>Bacillati</taxon>
        <taxon>Bacillota</taxon>
        <taxon>Clostridia</taxon>
        <taxon>Eubacteriales</taxon>
        <taxon>Clostridiales Family XVII. Incertae Sedis</taxon>
        <taxon>Sulfobacillus</taxon>
    </lineage>
</organism>
<protein>
    <submittedName>
        <fullName evidence="1">Uncharacterized protein</fullName>
    </submittedName>
</protein>
<dbReference type="Proteomes" id="UP000005439">
    <property type="component" value="Chromosome"/>
</dbReference>